<dbReference type="InterPro" id="IPR036505">
    <property type="entry name" value="Amidase/PGRP_sf"/>
</dbReference>
<reference evidence="3 4" key="1">
    <citation type="journal article" date="2016" name="Nat. Commun.">
        <title>Thousands of microbial genomes shed light on interconnected biogeochemical processes in an aquifer system.</title>
        <authorList>
            <person name="Anantharaman K."/>
            <person name="Brown C.T."/>
            <person name="Hug L.A."/>
            <person name="Sharon I."/>
            <person name="Castelle C.J."/>
            <person name="Probst A.J."/>
            <person name="Thomas B.C."/>
            <person name="Singh A."/>
            <person name="Wilkins M.J."/>
            <person name="Karaoz U."/>
            <person name="Brodie E.L."/>
            <person name="Williams K.H."/>
            <person name="Hubbard S.S."/>
            <person name="Banfield J.F."/>
        </authorList>
    </citation>
    <scope>NUCLEOTIDE SEQUENCE [LARGE SCALE GENOMIC DNA]</scope>
</reference>
<sequence length="258" mass="29235">MNRIVPLVALFSGLFFAGVAIGDESTKPPEVKRGEPIVFKMVDYDVKEWQAKTKTGAAPWFKVDVKKGSWYVDWDAQRQPFDTIVIHHSDTKPDTIPADIDSGQKERLYAPRYRSADDDPYVKGLTIHSGHIVDGKEKYIGYHHLVYADGKVTTELSPLVKIDGKWFVDHVAWHAGKWSVNCRSVAICLVGNFSEEYEEDGKKKIREPSDAQLRATAGLIVHYRTFNSKATVTSHGDHAKTECPGKTWYLWKKKITKE</sequence>
<proteinExistence type="predicted"/>
<dbReference type="STRING" id="1802207.A3D44_02405"/>
<dbReference type="InterPro" id="IPR002502">
    <property type="entry name" value="Amidase_domain"/>
</dbReference>
<dbReference type="GO" id="GO:0008745">
    <property type="term" value="F:N-acetylmuramoyl-L-alanine amidase activity"/>
    <property type="evidence" value="ECO:0007669"/>
    <property type="project" value="InterPro"/>
</dbReference>
<name>A0A1G2I3G4_9BACT</name>
<dbReference type="Gene3D" id="3.40.80.10">
    <property type="entry name" value="Peptidoglycan recognition protein-like"/>
    <property type="match status" value="1"/>
</dbReference>
<evidence type="ECO:0000313" key="3">
    <source>
        <dbReference type="EMBL" id="OGZ69187.1"/>
    </source>
</evidence>
<organism evidence="3 4">
    <name type="scientific">Candidatus Staskawiczbacteria bacterium RIFCSPHIGHO2_02_FULL_42_22</name>
    <dbReference type="NCBI Taxonomy" id="1802207"/>
    <lineage>
        <taxon>Bacteria</taxon>
        <taxon>Candidatus Staskawicziibacteriota</taxon>
    </lineage>
</organism>
<dbReference type="EMBL" id="MHOT01000014">
    <property type="protein sequence ID" value="OGZ69187.1"/>
    <property type="molecule type" value="Genomic_DNA"/>
</dbReference>
<dbReference type="SUPFAM" id="SSF55846">
    <property type="entry name" value="N-acetylmuramoyl-L-alanine amidase-like"/>
    <property type="match status" value="1"/>
</dbReference>
<feature type="domain" description="N-acetylmuramoyl-L-alanine amidase" evidence="2">
    <location>
        <begin position="78"/>
        <end position="246"/>
    </location>
</feature>
<dbReference type="CDD" id="cd06583">
    <property type="entry name" value="PGRP"/>
    <property type="match status" value="1"/>
</dbReference>
<dbReference type="Proteomes" id="UP000178820">
    <property type="component" value="Unassembled WGS sequence"/>
</dbReference>
<feature type="chain" id="PRO_5009583211" description="N-acetylmuramoyl-L-alanine amidase domain-containing protein" evidence="1">
    <location>
        <begin position="18"/>
        <end position="258"/>
    </location>
</feature>
<feature type="signal peptide" evidence="1">
    <location>
        <begin position="1"/>
        <end position="17"/>
    </location>
</feature>
<accession>A0A1G2I3G4</accession>
<evidence type="ECO:0000313" key="4">
    <source>
        <dbReference type="Proteomes" id="UP000178820"/>
    </source>
</evidence>
<comment type="caution">
    <text evidence="3">The sequence shown here is derived from an EMBL/GenBank/DDBJ whole genome shotgun (WGS) entry which is preliminary data.</text>
</comment>
<gene>
    <name evidence="3" type="ORF">A3D44_02405</name>
</gene>
<evidence type="ECO:0000259" key="2">
    <source>
        <dbReference type="Pfam" id="PF01510"/>
    </source>
</evidence>
<dbReference type="Pfam" id="PF01510">
    <property type="entry name" value="Amidase_2"/>
    <property type="match status" value="1"/>
</dbReference>
<keyword evidence="1" id="KW-0732">Signal</keyword>
<dbReference type="AlphaFoldDB" id="A0A1G2I3G4"/>
<evidence type="ECO:0000256" key="1">
    <source>
        <dbReference type="SAM" id="SignalP"/>
    </source>
</evidence>
<protein>
    <recommendedName>
        <fullName evidence="2">N-acetylmuramoyl-L-alanine amidase domain-containing protein</fullName>
    </recommendedName>
</protein>
<dbReference type="GO" id="GO:0009253">
    <property type="term" value="P:peptidoglycan catabolic process"/>
    <property type="evidence" value="ECO:0007669"/>
    <property type="project" value="InterPro"/>
</dbReference>